<reference evidence="16 17" key="1">
    <citation type="submission" date="2020-06" db="EMBL/GenBank/DDBJ databases">
        <title>Genome sequence of 2 isolates from Red Sea Mangroves.</title>
        <authorList>
            <person name="Sefrji F."/>
            <person name="Michoud G."/>
            <person name="Merlino G."/>
            <person name="Daffonchio D."/>
        </authorList>
    </citation>
    <scope>NUCLEOTIDE SEQUENCE [LARGE SCALE GENOMIC DNA]</scope>
    <source>
        <strain evidence="16 17">R1DC25</strain>
    </source>
</reference>
<evidence type="ECO:0000313" key="17">
    <source>
        <dbReference type="Proteomes" id="UP000593594"/>
    </source>
</evidence>
<feature type="transmembrane region" description="Helical" evidence="15">
    <location>
        <begin position="147"/>
        <end position="167"/>
    </location>
</feature>
<dbReference type="PANTHER" id="PTHR14269:SF62">
    <property type="entry name" value="CDP-DIACYLGLYCEROL--GLYCEROL-3-PHOSPHATE 3-PHOSPHATIDYLTRANSFERASE 1, CHLOROPLASTIC"/>
    <property type="match status" value="1"/>
</dbReference>
<evidence type="ECO:0000256" key="7">
    <source>
        <dbReference type="ARBA" id="ARBA00022516"/>
    </source>
</evidence>
<gene>
    <name evidence="16" type="ORF">HW532_04940</name>
</gene>
<protein>
    <recommendedName>
        <fullName evidence="6">CDP-diacylglycerol--glycerol-3-phosphate 3-phosphatidyltransferase</fullName>
        <ecNumber evidence="5">2.7.8.5</ecNumber>
    </recommendedName>
</protein>
<dbReference type="KEGG" id="kmn:HW532_04940"/>
<evidence type="ECO:0000256" key="9">
    <source>
        <dbReference type="ARBA" id="ARBA00022989"/>
    </source>
</evidence>
<keyword evidence="12" id="KW-0594">Phospholipid biosynthesis</keyword>
<evidence type="ECO:0000256" key="2">
    <source>
        <dbReference type="ARBA" id="ARBA00005042"/>
    </source>
</evidence>
<comment type="pathway">
    <text evidence="2">Phospholipid metabolism; phosphatidylglycerol biosynthesis; phosphatidylglycerol from CDP-diacylglycerol: step 1/2.</text>
</comment>
<keyword evidence="16" id="KW-0808">Transferase</keyword>
<evidence type="ECO:0000256" key="3">
    <source>
        <dbReference type="ARBA" id="ARBA00005189"/>
    </source>
</evidence>
<keyword evidence="10" id="KW-0443">Lipid metabolism</keyword>
<dbReference type="GO" id="GO:0046474">
    <property type="term" value="P:glycerophospholipid biosynthetic process"/>
    <property type="evidence" value="ECO:0007669"/>
    <property type="project" value="TreeGrafter"/>
</dbReference>
<dbReference type="PANTHER" id="PTHR14269">
    <property type="entry name" value="CDP-DIACYLGLYCEROL--GLYCEROL-3-PHOSPHATE 3-PHOSPHATIDYLTRANSFERASE-RELATED"/>
    <property type="match status" value="1"/>
</dbReference>
<dbReference type="GO" id="GO:0016020">
    <property type="term" value="C:membrane"/>
    <property type="evidence" value="ECO:0007669"/>
    <property type="project" value="UniProtKB-SubCell"/>
</dbReference>
<proteinExistence type="inferred from homology"/>
<dbReference type="EMBL" id="CP058214">
    <property type="protein sequence ID" value="QPC42107.1"/>
    <property type="molecule type" value="Genomic_DNA"/>
</dbReference>
<keyword evidence="11 15" id="KW-0472">Membrane</keyword>
<accession>A0A7S8C2E7</accession>
<feature type="transmembrane region" description="Helical" evidence="15">
    <location>
        <begin position="86"/>
        <end position="108"/>
    </location>
</feature>
<evidence type="ECO:0000256" key="14">
    <source>
        <dbReference type="ARBA" id="ARBA00048586"/>
    </source>
</evidence>
<keyword evidence="8 15" id="KW-0812">Transmembrane</keyword>
<evidence type="ECO:0000256" key="8">
    <source>
        <dbReference type="ARBA" id="ARBA00022692"/>
    </source>
</evidence>
<feature type="transmembrane region" description="Helical" evidence="15">
    <location>
        <begin position="120"/>
        <end position="141"/>
    </location>
</feature>
<dbReference type="PIRSF" id="PIRSF000847">
    <property type="entry name" value="Phos_ph_gly_syn"/>
    <property type="match status" value="1"/>
</dbReference>
<evidence type="ECO:0000256" key="15">
    <source>
        <dbReference type="SAM" id="Phobius"/>
    </source>
</evidence>
<dbReference type="InterPro" id="IPR050324">
    <property type="entry name" value="CDP-alcohol_PTase-I"/>
</dbReference>
<sequence length="182" mass="19426">MSLPNMITIGRILLVPLTVWLIITGQFPAAFLVFIVAGISDAVDGFIAKHFGQTTELGAYLDPIADKLLLVSIYISLGFLNELPPWVVILVVSRDILIIGAVLLSWLVDKPVKVQPLVVSKINTVAQIVLACLVLAALAFGLALNSVILLCAIAVGILTVLSGAAYMREWLRHMANGLTGSP</sequence>
<evidence type="ECO:0000256" key="11">
    <source>
        <dbReference type="ARBA" id="ARBA00023136"/>
    </source>
</evidence>
<keyword evidence="9 15" id="KW-1133">Transmembrane helix</keyword>
<organism evidence="16 17">
    <name type="scientific">Kaustia mangrovi</name>
    <dbReference type="NCBI Taxonomy" id="2593653"/>
    <lineage>
        <taxon>Bacteria</taxon>
        <taxon>Pseudomonadati</taxon>
        <taxon>Pseudomonadota</taxon>
        <taxon>Alphaproteobacteria</taxon>
        <taxon>Hyphomicrobiales</taxon>
        <taxon>Parvibaculaceae</taxon>
        <taxon>Kaustia</taxon>
    </lineage>
</organism>
<comment type="subcellular location">
    <subcellularLocation>
        <location evidence="1">Membrane</location>
        <topology evidence="1">Multi-pass membrane protein</topology>
    </subcellularLocation>
</comment>
<dbReference type="GO" id="GO:0008444">
    <property type="term" value="F:CDP-diacylglycerol-glycerol-3-phosphate 3-phosphatidyltransferase activity"/>
    <property type="evidence" value="ECO:0007669"/>
    <property type="project" value="UniProtKB-EC"/>
</dbReference>
<name>A0A7S8C2E7_9HYPH</name>
<evidence type="ECO:0000256" key="5">
    <source>
        <dbReference type="ARBA" id="ARBA00013170"/>
    </source>
</evidence>
<keyword evidence="13" id="KW-1208">Phospholipid metabolism</keyword>
<feature type="transmembrane region" description="Helical" evidence="15">
    <location>
        <begin position="12"/>
        <end position="39"/>
    </location>
</feature>
<comment type="catalytic activity">
    <reaction evidence="14">
        <text>a CDP-1,2-diacyl-sn-glycerol + sn-glycerol 3-phosphate = a 1,2-diacyl-sn-glycero-3-phospho-(1'-sn-glycero-3'-phosphate) + CMP + H(+)</text>
        <dbReference type="Rhea" id="RHEA:12593"/>
        <dbReference type="ChEBI" id="CHEBI:15378"/>
        <dbReference type="ChEBI" id="CHEBI:57597"/>
        <dbReference type="ChEBI" id="CHEBI:58332"/>
        <dbReference type="ChEBI" id="CHEBI:60110"/>
        <dbReference type="ChEBI" id="CHEBI:60377"/>
        <dbReference type="EC" id="2.7.8.5"/>
    </reaction>
</comment>
<dbReference type="EC" id="2.7.8.5" evidence="5"/>
<evidence type="ECO:0000313" key="16">
    <source>
        <dbReference type="EMBL" id="QPC42107.1"/>
    </source>
</evidence>
<comment type="similarity">
    <text evidence="4">Belongs to the CDP-alcohol phosphatidyltransferase class-I family.</text>
</comment>
<dbReference type="InterPro" id="IPR004570">
    <property type="entry name" value="Phosphatidylglycerol_P_synth"/>
</dbReference>
<dbReference type="InterPro" id="IPR000462">
    <property type="entry name" value="CDP-OH_P_trans"/>
</dbReference>
<evidence type="ECO:0000256" key="10">
    <source>
        <dbReference type="ARBA" id="ARBA00023098"/>
    </source>
</evidence>
<comment type="pathway">
    <text evidence="3">Lipid metabolism.</text>
</comment>
<evidence type="ECO:0000256" key="1">
    <source>
        <dbReference type="ARBA" id="ARBA00004141"/>
    </source>
</evidence>
<dbReference type="Proteomes" id="UP000593594">
    <property type="component" value="Chromosome"/>
</dbReference>
<evidence type="ECO:0000256" key="13">
    <source>
        <dbReference type="ARBA" id="ARBA00023264"/>
    </source>
</evidence>
<dbReference type="AlphaFoldDB" id="A0A7S8C2E7"/>
<evidence type="ECO:0000256" key="6">
    <source>
        <dbReference type="ARBA" id="ARBA00014944"/>
    </source>
</evidence>
<dbReference type="FunFam" id="1.20.120.1760:FF:000033">
    <property type="entry name" value="CDP-alcohol phosphatidyltransferase"/>
    <property type="match status" value="1"/>
</dbReference>
<evidence type="ECO:0000256" key="12">
    <source>
        <dbReference type="ARBA" id="ARBA00023209"/>
    </source>
</evidence>
<dbReference type="Gene3D" id="1.20.120.1760">
    <property type="match status" value="1"/>
</dbReference>
<keyword evidence="17" id="KW-1185">Reference proteome</keyword>
<evidence type="ECO:0000256" key="4">
    <source>
        <dbReference type="ARBA" id="ARBA00010441"/>
    </source>
</evidence>
<keyword evidence="7" id="KW-0444">Lipid biosynthesis</keyword>
<dbReference type="Pfam" id="PF01066">
    <property type="entry name" value="CDP-OH_P_transf"/>
    <property type="match status" value="1"/>
</dbReference>
<dbReference type="InterPro" id="IPR043130">
    <property type="entry name" value="CDP-OH_PTrfase_TM_dom"/>
</dbReference>